<dbReference type="Pfam" id="PF25164">
    <property type="entry name" value="CoiA_N"/>
    <property type="match status" value="1"/>
</dbReference>
<dbReference type="Proteomes" id="UP000266178">
    <property type="component" value="Unassembled WGS sequence"/>
</dbReference>
<dbReference type="EMBL" id="QWLB01000005">
    <property type="protein sequence ID" value="RIH93539.1"/>
    <property type="molecule type" value="Genomic_DNA"/>
</dbReference>
<dbReference type="InterPro" id="IPR057253">
    <property type="entry name" value="CoiA-like_N"/>
</dbReference>
<gene>
    <name evidence="2" type="ORF">Mgrana_00593</name>
</gene>
<organism evidence="2 3">
    <name type="scientific">Meiothermus granaticius NBRC 107808</name>
    <dbReference type="NCBI Taxonomy" id="1227551"/>
    <lineage>
        <taxon>Bacteria</taxon>
        <taxon>Thermotogati</taxon>
        <taxon>Deinococcota</taxon>
        <taxon>Deinococci</taxon>
        <taxon>Thermales</taxon>
        <taxon>Thermaceae</taxon>
        <taxon>Meiothermus</taxon>
    </lineage>
</organism>
<name>A0A399FDL4_9DEIN</name>
<evidence type="ECO:0000313" key="3">
    <source>
        <dbReference type="Proteomes" id="UP000266178"/>
    </source>
</evidence>
<feature type="domain" description="Competence protein CoiA-like N-terminal" evidence="1">
    <location>
        <begin position="25"/>
        <end position="59"/>
    </location>
</feature>
<reference evidence="2 3" key="1">
    <citation type="submission" date="2018-08" db="EMBL/GenBank/DDBJ databases">
        <title>Meiothermus granaticius genome AF-68 sequencing project.</title>
        <authorList>
            <person name="Da Costa M.S."/>
            <person name="Albuquerque L."/>
            <person name="Raposo P."/>
            <person name="Froufe H.J.C."/>
            <person name="Barroso C.S."/>
            <person name="Egas C."/>
        </authorList>
    </citation>
    <scope>NUCLEOTIDE SEQUENCE [LARGE SCALE GENOMIC DNA]</scope>
    <source>
        <strain evidence="2 3">AF-68</strain>
    </source>
</reference>
<dbReference type="AlphaFoldDB" id="A0A399FDL4"/>
<sequence>MSKEFAVPFAQDAEGRVVHPLTAPQGRPYRCLVCGEPVYLRRGRKKRAHFAHAPDSRSTCSGESATHKAAKARLREQVERELQAHSRFTWRQHCPGVDGICRERHVFERAQEVAGWDAVEEEVPHGDFRFDVAVTHGGQARLGFEVYFRHLVPEAKAAALGVPWFEFAAEDILEGKPLTPLGRELADEHCPKCQQLHALAQERRKDDRERGRQSSAYTDQALAVQARWQAVSTPASGGELAYGRAVLRFARAYFKDLGIAPRALWGLTLVGGRCLHCAERMIFPYSARLERLTRSEELRRLLSTSSGLSHICPHCGGLHDHTHVRQLLQNPQGVSFPGGLL</sequence>
<evidence type="ECO:0000313" key="2">
    <source>
        <dbReference type="EMBL" id="RIH93539.1"/>
    </source>
</evidence>
<comment type="caution">
    <text evidence="2">The sequence shown here is derived from an EMBL/GenBank/DDBJ whole genome shotgun (WGS) entry which is preliminary data.</text>
</comment>
<evidence type="ECO:0000259" key="1">
    <source>
        <dbReference type="Pfam" id="PF25164"/>
    </source>
</evidence>
<protein>
    <submittedName>
        <fullName evidence="2">Competence protein CoiA-like family protein</fullName>
    </submittedName>
</protein>
<dbReference type="RefSeq" id="WP_170146385.1">
    <property type="nucleotide sequence ID" value="NZ_BJXM01000003.1"/>
</dbReference>
<keyword evidence="3" id="KW-1185">Reference proteome</keyword>
<accession>A0A399FDL4</accession>
<proteinExistence type="predicted"/>